<keyword evidence="6" id="KW-1185">Reference proteome</keyword>
<dbReference type="Proteomes" id="UP001419084">
    <property type="component" value="Unassembled WGS sequence"/>
</dbReference>
<comment type="similarity">
    <text evidence="1 3">Belongs to the FlgD family.</text>
</comment>
<dbReference type="RefSeq" id="WP_346066205.1">
    <property type="nucleotide sequence ID" value="NZ_BRPJ01000091.1"/>
</dbReference>
<feature type="compositionally biased region" description="Polar residues" evidence="4">
    <location>
        <begin position="166"/>
        <end position="181"/>
    </location>
</feature>
<feature type="compositionally biased region" description="Polar residues" evidence="4">
    <location>
        <begin position="188"/>
        <end position="205"/>
    </location>
</feature>
<dbReference type="InterPro" id="IPR005648">
    <property type="entry name" value="FlgD"/>
</dbReference>
<evidence type="ECO:0000313" key="6">
    <source>
        <dbReference type="Proteomes" id="UP001419084"/>
    </source>
</evidence>
<protein>
    <recommendedName>
        <fullName evidence="3">Basal-body rod modification protein FlgD</fullName>
    </recommendedName>
</protein>
<evidence type="ECO:0000256" key="3">
    <source>
        <dbReference type="RuleBase" id="RU362076"/>
    </source>
</evidence>
<evidence type="ECO:0000256" key="4">
    <source>
        <dbReference type="SAM" id="MobiDB-lite"/>
    </source>
</evidence>
<dbReference type="Pfam" id="PF03963">
    <property type="entry name" value="FlgD"/>
    <property type="match status" value="1"/>
</dbReference>
<comment type="caution">
    <text evidence="5">The sequence shown here is derived from an EMBL/GenBank/DDBJ whole genome shotgun (WGS) entry which is preliminary data.</text>
</comment>
<reference evidence="5 6" key="1">
    <citation type="journal article" date="2024" name="Int. J. Syst. Evol. Microbiol.">
        <title>Lacrimispora brassicae sp. nov. isolated from fermented cabbage, and proposal of Clostridium indicum Gundawar et al. 2019 and Clostridium methoxybenzovorans Mechichi et al. 1999 as heterotypic synonyms of Lacrimispora amygdalina (Parshina et al. 2003) Haas and Blanchard 2020 and Lacrimispora indolis (McClung and McCoy 1957) Haas and Blanchard 2020, respectively.</title>
        <authorList>
            <person name="Kobayashi H."/>
            <person name="Tanizawa Y."/>
            <person name="Sakamoto M."/>
            <person name="Ohkuma M."/>
            <person name="Tohno M."/>
        </authorList>
    </citation>
    <scope>NUCLEOTIDE SEQUENCE [LARGE SCALE GENOMIC DNA]</scope>
    <source>
        <strain evidence="5 6">DSM 12857</strain>
    </source>
</reference>
<feature type="compositionally biased region" description="Basic and acidic residues" evidence="4">
    <location>
        <begin position="155"/>
        <end position="165"/>
    </location>
</feature>
<evidence type="ECO:0000313" key="5">
    <source>
        <dbReference type="EMBL" id="GLB32373.1"/>
    </source>
</evidence>
<gene>
    <name evidence="5" type="ORF">LAD12857_42960</name>
</gene>
<dbReference type="EMBL" id="BRPJ01000091">
    <property type="protein sequence ID" value="GLB32373.1"/>
    <property type="molecule type" value="Genomic_DNA"/>
</dbReference>
<sequence>MASTNAVGGTGNLLYNSAATNTDSKVSEKKNSELSTEGFFKLLAAQLQNQDMSSPMDNSEMMTQMTQIAMMQAMDNFSTAMDDFSQVNTINYGTSMMGKSVLIGALDKNGQMTKHNGIVTRVDIYNGVPTVYLDDDAENGYPVSGVMSVYEKGHAPVDKNAETDTAKNTQDKSTNTDAAKSTQEKTADTNATNTQDKTADTNTGK</sequence>
<name>A0ABQ5MC14_9FIRM</name>
<proteinExistence type="inferred from homology"/>
<evidence type="ECO:0000256" key="2">
    <source>
        <dbReference type="ARBA" id="ARBA00022795"/>
    </source>
</evidence>
<comment type="function">
    <text evidence="3">Required for flagellar hook formation. May act as a scaffolding protein.</text>
</comment>
<evidence type="ECO:0000256" key="1">
    <source>
        <dbReference type="ARBA" id="ARBA00010577"/>
    </source>
</evidence>
<accession>A0ABQ5MC14</accession>
<organism evidence="5 6">
    <name type="scientific">Lacrimispora amygdalina</name>
    <dbReference type="NCBI Taxonomy" id="253257"/>
    <lineage>
        <taxon>Bacteria</taxon>
        <taxon>Bacillati</taxon>
        <taxon>Bacillota</taxon>
        <taxon>Clostridia</taxon>
        <taxon>Lachnospirales</taxon>
        <taxon>Lachnospiraceae</taxon>
        <taxon>Lacrimispora</taxon>
    </lineage>
</organism>
<keyword evidence="2 3" id="KW-1005">Bacterial flagellum biogenesis</keyword>
<feature type="region of interest" description="Disordered" evidence="4">
    <location>
        <begin position="155"/>
        <end position="205"/>
    </location>
</feature>